<name>A0ABY6Z8N9_9BACL</name>
<evidence type="ECO:0000313" key="2">
    <source>
        <dbReference type="Proteomes" id="UP001164803"/>
    </source>
</evidence>
<organism evidence="1 2">
    <name type="scientific">Alicyclobacillus dauci</name>
    <dbReference type="NCBI Taxonomy" id="1475485"/>
    <lineage>
        <taxon>Bacteria</taxon>
        <taxon>Bacillati</taxon>
        <taxon>Bacillota</taxon>
        <taxon>Bacilli</taxon>
        <taxon>Bacillales</taxon>
        <taxon>Alicyclobacillaceae</taxon>
        <taxon>Alicyclobacillus</taxon>
    </lineage>
</organism>
<evidence type="ECO:0000313" key="1">
    <source>
        <dbReference type="EMBL" id="WAH38898.1"/>
    </source>
</evidence>
<keyword evidence="2" id="KW-1185">Reference proteome</keyword>
<protein>
    <recommendedName>
        <fullName evidence="3">ABM domain-containing protein</fullName>
    </recommendedName>
</protein>
<dbReference type="EMBL" id="CP104064">
    <property type="protein sequence ID" value="WAH38898.1"/>
    <property type="molecule type" value="Genomic_DNA"/>
</dbReference>
<evidence type="ECO:0008006" key="3">
    <source>
        <dbReference type="Google" id="ProtNLM"/>
    </source>
</evidence>
<reference evidence="1" key="1">
    <citation type="submission" date="2022-08" db="EMBL/GenBank/DDBJ databases">
        <title>Alicyclobacillus dauci DSM2870, complete genome.</title>
        <authorList>
            <person name="Wang Q."/>
            <person name="Cai R."/>
            <person name="Wang Z."/>
        </authorList>
    </citation>
    <scope>NUCLEOTIDE SEQUENCE</scope>
    <source>
        <strain evidence="1">DSM 28700</strain>
    </source>
</reference>
<dbReference type="Proteomes" id="UP001164803">
    <property type="component" value="Chromosome"/>
</dbReference>
<sequence>MVAVVVKLTLGQDTKWQAERIADVFTALLKQHEGDFHHVDYLGEYDLGEYMGIVYWETREGAEQSIRNFSPFLREIVQYNCQYPPTLELFDVYEPRDIHVDIDLKRFE</sequence>
<accession>A0ABY6Z8N9</accession>
<gene>
    <name evidence="1" type="ORF">NZD86_10665</name>
</gene>
<proteinExistence type="predicted"/>
<dbReference type="RefSeq" id="WP_268046507.1">
    <property type="nucleotide sequence ID" value="NZ_CP104064.1"/>
</dbReference>